<feature type="compositionally biased region" description="Polar residues" evidence="2">
    <location>
        <begin position="1"/>
        <end position="13"/>
    </location>
</feature>
<sequence>MITMRSNCSNTKTGKPPPPIPPRPNKALVAESLAKLRKSPIQNRIDENALSPTRIAPPPPQFDLIEKPNNSILKSQSHSTVNLINDNLQIHKIQRSISHSDEDSKINSRTVIFQSANLKTSTLELKLKRNDSNRQRSEDKNNKNSSISGSSDDTSAKPVVHETLTEGDDPNIINCDDNSTDEWNKLLNGKNHVNTLIDEMFASILDTPDNKEKSEIDAKNRSEIQSSVDSTKIVVNTECNGHTNETVLSTTTSSIKNEEIPEHPTTLFISADIGVTNGSNENLKESVDTQTVKNNRVKFDDKKNHEFLITELQSMRREQERQRNSSGEFSGDDVPKIHHSDWVEINDGKEIRLSSCQIIIEDGVNNSTNTVADPVISRLNMSSLHGLPPLPKSLSGFSLLENQRNSQGSNRSTPVRGTPPGFTSGQVVYPPHPRSVNGTGELTTGRKATNLDNQLAILRREMYSLRQLDLTLLSQLWSLNESIQDFRQMLQDQDDRALLPPSPSPSPSSCDDGDADEFFSPSPMRLRPAPPPPPLRRTSNSSSANSSEYGTV</sequence>
<keyword evidence="4" id="KW-1185">Reference proteome</keyword>
<organism evidence="3 4">
    <name type="scientific">Aquatica leii</name>
    <dbReference type="NCBI Taxonomy" id="1421715"/>
    <lineage>
        <taxon>Eukaryota</taxon>
        <taxon>Metazoa</taxon>
        <taxon>Ecdysozoa</taxon>
        <taxon>Arthropoda</taxon>
        <taxon>Hexapoda</taxon>
        <taxon>Insecta</taxon>
        <taxon>Pterygota</taxon>
        <taxon>Neoptera</taxon>
        <taxon>Endopterygota</taxon>
        <taxon>Coleoptera</taxon>
        <taxon>Polyphaga</taxon>
        <taxon>Elateriformia</taxon>
        <taxon>Elateroidea</taxon>
        <taxon>Lampyridae</taxon>
        <taxon>Luciolinae</taxon>
        <taxon>Aquatica</taxon>
    </lineage>
</organism>
<feature type="compositionally biased region" description="Polar residues" evidence="2">
    <location>
        <begin position="436"/>
        <end position="447"/>
    </location>
</feature>
<reference evidence="4" key="1">
    <citation type="submission" date="2023-01" db="EMBL/GenBank/DDBJ databases">
        <title>Key to firefly adult light organ development and bioluminescence: homeobox transcription factors regulate luciferase expression and transportation to peroxisome.</title>
        <authorList>
            <person name="Fu X."/>
        </authorList>
    </citation>
    <scope>NUCLEOTIDE SEQUENCE [LARGE SCALE GENOMIC DNA]</scope>
</reference>
<evidence type="ECO:0000313" key="3">
    <source>
        <dbReference type="EMBL" id="KAK4886877.1"/>
    </source>
</evidence>
<feature type="region of interest" description="Disordered" evidence="2">
    <location>
        <begin position="314"/>
        <end position="336"/>
    </location>
</feature>
<feature type="compositionally biased region" description="Pro residues" evidence="2">
    <location>
        <begin position="15"/>
        <end position="24"/>
    </location>
</feature>
<feature type="region of interest" description="Disordered" evidence="2">
    <location>
        <begin position="124"/>
        <end position="173"/>
    </location>
</feature>
<dbReference type="Pfam" id="PF14854">
    <property type="entry name" value="LURAP"/>
    <property type="match status" value="1"/>
</dbReference>
<feature type="region of interest" description="Disordered" evidence="2">
    <location>
        <begin position="1"/>
        <end position="25"/>
    </location>
</feature>
<dbReference type="PANTHER" id="PTHR46949:SF1">
    <property type="entry name" value="AT07979P2"/>
    <property type="match status" value="1"/>
</dbReference>
<feature type="region of interest" description="Disordered" evidence="2">
    <location>
        <begin position="495"/>
        <end position="552"/>
    </location>
</feature>
<feature type="compositionally biased region" description="Low complexity" evidence="2">
    <location>
        <begin position="143"/>
        <end position="157"/>
    </location>
</feature>
<comment type="caution">
    <text evidence="3">The sequence shown here is derived from an EMBL/GenBank/DDBJ whole genome shotgun (WGS) entry which is preliminary data.</text>
</comment>
<dbReference type="EMBL" id="JARPUR010000001">
    <property type="protein sequence ID" value="KAK4886877.1"/>
    <property type="molecule type" value="Genomic_DNA"/>
</dbReference>
<proteinExistence type="inferred from homology"/>
<dbReference type="PANTHER" id="PTHR46949">
    <property type="entry name" value="LEUCINE REPEAT ADAPTER PROTEIN 25"/>
    <property type="match status" value="1"/>
</dbReference>
<protein>
    <recommendedName>
        <fullName evidence="5">Protein FAM89A</fullName>
    </recommendedName>
</protein>
<dbReference type="Proteomes" id="UP001353858">
    <property type="component" value="Unassembled WGS sequence"/>
</dbReference>
<evidence type="ECO:0000313" key="4">
    <source>
        <dbReference type="Proteomes" id="UP001353858"/>
    </source>
</evidence>
<evidence type="ECO:0008006" key="5">
    <source>
        <dbReference type="Google" id="ProtNLM"/>
    </source>
</evidence>
<dbReference type="AlphaFoldDB" id="A0AAN7SKK1"/>
<feature type="region of interest" description="Disordered" evidence="2">
    <location>
        <begin position="402"/>
        <end position="447"/>
    </location>
</feature>
<name>A0AAN7SKK1_9COLE</name>
<gene>
    <name evidence="3" type="ORF">RN001_003148</name>
</gene>
<dbReference type="InterPro" id="IPR039499">
    <property type="entry name" value="LURA1/LRA25"/>
</dbReference>
<comment type="similarity">
    <text evidence="1">Belongs to the FAM89 family.</text>
</comment>
<feature type="compositionally biased region" description="Low complexity" evidence="2">
    <location>
        <begin position="536"/>
        <end position="552"/>
    </location>
</feature>
<feature type="compositionally biased region" description="Basic and acidic residues" evidence="2">
    <location>
        <begin position="314"/>
        <end position="323"/>
    </location>
</feature>
<feature type="compositionally biased region" description="Polar residues" evidence="2">
    <location>
        <begin position="402"/>
        <end position="426"/>
    </location>
</feature>
<accession>A0AAN7SKK1</accession>
<feature type="compositionally biased region" description="Basic and acidic residues" evidence="2">
    <location>
        <begin position="125"/>
        <end position="142"/>
    </location>
</feature>
<evidence type="ECO:0000256" key="1">
    <source>
        <dbReference type="ARBA" id="ARBA00038125"/>
    </source>
</evidence>
<feature type="region of interest" description="Disordered" evidence="2">
    <location>
        <begin position="40"/>
        <end position="62"/>
    </location>
</feature>
<evidence type="ECO:0000256" key="2">
    <source>
        <dbReference type="SAM" id="MobiDB-lite"/>
    </source>
</evidence>